<dbReference type="EMBL" id="WKPJ01000045">
    <property type="protein sequence ID" value="MSA91130.1"/>
    <property type="molecule type" value="Genomic_DNA"/>
</dbReference>
<dbReference type="RefSeq" id="WP_154240492.1">
    <property type="nucleotide sequence ID" value="NZ_CAUFAO010000040.1"/>
</dbReference>
<keyword evidence="4" id="KW-1185">Reference proteome</keyword>
<dbReference type="EMBL" id="WKPI01000061">
    <property type="protein sequence ID" value="MSC35169.1"/>
    <property type="molecule type" value="Genomic_DNA"/>
</dbReference>
<accession>A0A6N7SBY8</accession>
<name>A0A6N7SBY8_9FIRM</name>
<organism evidence="1 3">
    <name type="scientific">Holdemania massiliensis</name>
    <dbReference type="NCBI Taxonomy" id="1468449"/>
    <lineage>
        <taxon>Bacteria</taxon>
        <taxon>Bacillati</taxon>
        <taxon>Bacillota</taxon>
        <taxon>Erysipelotrichia</taxon>
        <taxon>Erysipelotrichales</taxon>
        <taxon>Erysipelotrichaceae</taxon>
        <taxon>Holdemania</taxon>
    </lineage>
</organism>
<evidence type="ECO:0000313" key="4">
    <source>
        <dbReference type="Proteomes" id="UP000480929"/>
    </source>
</evidence>
<sequence>MKKERRQELETLFIQDSDEDWRKMLNPEEAALIARWDAQFEEGKRRLSQVPGENQDNQKQ</sequence>
<evidence type="ECO:0000313" key="3">
    <source>
        <dbReference type="Proteomes" id="UP000433575"/>
    </source>
</evidence>
<evidence type="ECO:0000313" key="1">
    <source>
        <dbReference type="EMBL" id="MSA91130.1"/>
    </source>
</evidence>
<comment type="caution">
    <text evidence="1">The sequence shown here is derived from an EMBL/GenBank/DDBJ whole genome shotgun (WGS) entry which is preliminary data.</text>
</comment>
<proteinExistence type="predicted"/>
<gene>
    <name evidence="2" type="ORF">GKD88_18820</name>
    <name evidence="1" type="ORF">GKE08_17545</name>
</gene>
<protein>
    <submittedName>
        <fullName evidence="1">Uncharacterized protein</fullName>
    </submittedName>
</protein>
<dbReference type="OrthoDB" id="9876025at2"/>
<reference evidence="3 4" key="1">
    <citation type="journal article" date="2019" name="Nat. Med.">
        <title>A library of human gut bacterial isolates paired with longitudinal multiomics data enables mechanistic microbiome research.</title>
        <authorList>
            <person name="Poyet M."/>
            <person name="Groussin M."/>
            <person name="Gibbons S.M."/>
            <person name="Avila-Pacheco J."/>
            <person name="Jiang X."/>
            <person name="Kearney S.M."/>
            <person name="Perrotta A.R."/>
            <person name="Berdy B."/>
            <person name="Zhao S."/>
            <person name="Lieberman T.D."/>
            <person name="Swanson P.K."/>
            <person name="Smith M."/>
            <person name="Roesemann S."/>
            <person name="Alexander J.E."/>
            <person name="Rich S.A."/>
            <person name="Livny J."/>
            <person name="Vlamakis H."/>
            <person name="Clish C."/>
            <person name="Bullock K."/>
            <person name="Deik A."/>
            <person name="Scott J."/>
            <person name="Pierce K.A."/>
            <person name="Xavier R.J."/>
            <person name="Alm E.J."/>
        </authorList>
    </citation>
    <scope>NUCLEOTIDE SEQUENCE [LARGE SCALE GENOMIC DNA]</scope>
    <source>
        <strain evidence="1 3">BIOML-A4</strain>
        <strain evidence="2 4">BIOML-A5</strain>
    </source>
</reference>
<dbReference type="Proteomes" id="UP000433575">
    <property type="component" value="Unassembled WGS sequence"/>
</dbReference>
<dbReference type="AlphaFoldDB" id="A0A6N7SBY8"/>
<dbReference type="Proteomes" id="UP000480929">
    <property type="component" value="Unassembled WGS sequence"/>
</dbReference>
<evidence type="ECO:0000313" key="2">
    <source>
        <dbReference type="EMBL" id="MSC35169.1"/>
    </source>
</evidence>